<protein>
    <submittedName>
        <fullName evidence="1">Uncharacterized protein</fullName>
    </submittedName>
</protein>
<dbReference type="AlphaFoldDB" id="A0AA97AU96"/>
<sequence>MATKFTGLWYIREMEQWSEDYFNMDVQAYVEIDEQGNGQFQFGLVVGHIDGEIVKNRNQEILEFTWDGSDECDEASGSGWLKLRNADTLEGKIKLHHGDSSLFSAERA</sequence>
<evidence type="ECO:0000313" key="1">
    <source>
        <dbReference type="EMBL" id="WNZ44051.1"/>
    </source>
</evidence>
<dbReference type="RefSeq" id="WP_316426233.1">
    <property type="nucleotide sequence ID" value="NZ_CP130144.1"/>
</dbReference>
<organism evidence="1">
    <name type="scientific">Leptolyngbya boryana CZ1</name>
    <dbReference type="NCBI Taxonomy" id="3060204"/>
    <lineage>
        <taxon>Bacteria</taxon>
        <taxon>Bacillati</taxon>
        <taxon>Cyanobacteriota</taxon>
        <taxon>Cyanophyceae</taxon>
        <taxon>Leptolyngbyales</taxon>
        <taxon>Leptolyngbyaceae</taxon>
        <taxon>Leptolyngbya group</taxon>
        <taxon>Leptolyngbya</taxon>
    </lineage>
</organism>
<proteinExistence type="predicted"/>
<gene>
    <name evidence="1" type="ORF">Q2T42_19650</name>
</gene>
<reference evidence="1" key="1">
    <citation type="journal article" date="2023" name="Plants (Basel)">
        <title>Genomic Analysis of Leptolyngbya boryana CZ1 Reveals Efficient Carbon Fixation Modules.</title>
        <authorList>
            <person name="Bai X."/>
            <person name="Wang H."/>
            <person name="Cheng W."/>
            <person name="Wang J."/>
            <person name="Ma M."/>
            <person name="Hu H."/>
            <person name="Song Z."/>
            <person name="Ma H."/>
            <person name="Fan Y."/>
            <person name="Du C."/>
            <person name="Xu J."/>
        </authorList>
    </citation>
    <scope>NUCLEOTIDE SEQUENCE</scope>
    <source>
        <strain evidence="1">CZ1</strain>
    </source>
</reference>
<reference evidence="1" key="2">
    <citation type="submission" date="2023-07" db="EMBL/GenBank/DDBJ databases">
        <authorList>
            <person name="Bai X.-H."/>
            <person name="Wang H.-H."/>
            <person name="Wang J."/>
            <person name="Ma M.-Y."/>
            <person name="Hu H.-H."/>
            <person name="Song Z.-L."/>
            <person name="Ma H.-G."/>
            <person name="Fan Y."/>
            <person name="Du C.-Y."/>
            <person name="Xu J.-C."/>
        </authorList>
    </citation>
    <scope>NUCLEOTIDE SEQUENCE</scope>
    <source>
        <strain evidence="1">CZ1</strain>
    </source>
</reference>
<accession>A0AA97AU96</accession>
<dbReference type="EMBL" id="CP130144">
    <property type="protein sequence ID" value="WNZ44051.1"/>
    <property type="molecule type" value="Genomic_DNA"/>
</dbReference>
<name>A0AA97AU96_LEPBY</name>